<reference evidence="2" key="1">
    <citation type="journal article" date="2014" name="Int. J. Syst. Evol. Microbiol.">
        <title>Complete genome sequence of Corynebacterium casei LMG S-19264T (=DSM 44701T), isolated from a smear-ripened cheese.</title>
        <authorList>
            <consortium name="US DOE Joint Genome Institute (JGI-PGF)"/>
            <person name="Walter F."/>
            <person name="Albersmeier A."/>
            <person name="Kalinowski J."/>
            <person name="Ruckert C."/>
        </authorList>
    </citation>
    <scope>NUCLEOTIDE SEQUENCE</scope>
    <source>
        <strain evidence="2">JCM 4369</strain>
    </source>
</reference>
<dbReference type="Proteomes" id="UP000618795">
    <property type="component" value="Unassembled WGS sequence"/>
</dbReference>
<sequence length="99" mass="10396">MIPGLDEGLDQRFGPGKRTGEHLCFHRGPTEGVGSEYGANKIGTRHQGLTQGAVPGVVGFSGAGERLTDSFQHGGHGLDEMPVPQAPITPECLDRFGAQ</sequence>
<comment type="caution">
    <text evidence="2">The sequence shown here is derived from an EMBL/GenBank/DDBJ whole genome shotgun (WGS) entry which is preliminary data.</text>
</comment>
<accession>A0A918M7X2</accession>
<organism evidence="2 3">
    <name type="scientific">Streptomyces filipinensis</name>
    <dbReference type="NCBI Taxonomy" id="66887"/>
    <lineage>
        <taxon>Bacteria</taxon>
        <taxon>Bacillati</taxon>
        <taxon>Actinomycetota</taxon>
        <taxon>Actinomycetes</taxon>
        <taxon>Kitasatosporales</taxon>
        <taxon>Streptomycetaceae</taxon>
        <taxon>Streptomyces</taxon>
    </lineage>
</organism>
<name>A0A918M7X2_9ACTN</name>
<protein>
    <submittedName>
        <fullName evidence="2">Uncharacterized protein</fullName>
    </submittedName>
</protein>
<feature type="region of interest" description="Disordered" evidence="1">
    <location>
        <begin position="65"/>
        <end position="99"/>
    </location>
</feature>
<keyword evidence="3" id="KW-1185">Reference proteome</keyword>
<evidence type="ECO:0000313" key="3">
    <source>
        <dbReference type="Proteomes" id="UP000618795"/>
    </source>
</evidence>
<proteinExistence type="predicted"/>
<dbReference type="EMBL" id="BMTD01000001">
    <property type="protein sequence ID" value="GGU75371.1"/>
    <property type="molecule type" value="Genomic_DNA"/>
</dbReference>
<gene>
    <name evidence="2" type="ORF">GCM10010260_04300</name>
</gene>
<feature type="region of interest" description="Disordered" evidence="1">
    <location>
        <begin position="1"/>
        <end position="30"/>
    </location>
</feature>
<reference evidence="2" key="2">
    <citation type="submission" date="2020-09" db="EMBL/GenBank/DDBJ databases">
        <authorList>
            <person name="Sun Q."/>
            <person name="Ohkuma M."/>
        </authorList>
    </citation>
    <scope>NUCLEOTIDE SEQUENCE</scope>
    <source>
        <strain evidence="2">JCM 4369</strain>
    </source>
</reference>
<evidence type="ECO:0000256" key="1">
    <source>
        <dbReference type="SAM" id="MobiDB-lite"/>
    </source>
</evidence>
<dbReference type="AlphaFoldDB" id="A0A918M7X2"/>
<evidence type="ECO:0000313" key="2">
    <source>
        <dbReference type="EMBL" id="GGU75371.1"/>
    </source>
</evidence>